<dbReference type="Pfam" id="PF18911">
    <property type="entry name" value="PKD_4"/>
    <property type="match status" value="1"/>
</dbReference>
<protein>
    <recommendedName>
        <fullName evidence="1">PKD domain-containing protein</fullName>
    </recommendedName>
</protein>
<dbReference type="Gene3D" id="2.60.40.10">
    <property type="entry name" value="Immunoglobulins"/>
    <property type="match status" value="1"/>
</dbReference>
<evidence type="ECO:0000259" key="1">
    <source>
        <dbReference type="PROSITE" id="PS50093"/>
    </source>
</evidence>
<dbReference type="InterPro" id="IPR022409">
    <property type="entry name" value="PKD/Chitinase_dom"/>
</dbReference>
<proteinExistence type="predicted"/>
<dbReference type="SUPFAM" id="SSF49344">
    <property type="entry name" value="CBD9-like"/>
    <property type="match status" value="1"/>
</dbReference>
<sequence>MKKFSYIITVLAVGLAAGSCTKFQAIPVPEVDILFELAVDGNEVSFANKTEGGESYRWEFGDGNESTDEHPTHQYPGKGKYVATLYVTVAGGKTFEGSTVINIAKTSPVRIGDNTLSDWAAVSQHVIDPGATGGIVNEVKLDYDGNYVYLYIDLDTRPAAGDIFDFYLDTDNSAGTGLLTGSFSEGGYDVLLEGPLLAGGLDVFYHVGEQSAFSFAQQSIADYYTLGTVETTGNTTRFEMRIERGKLKFLTGGGLRLGIAVTKSDWSAELGRAPGAGQSAYELLMDE</sequence>
<organism evidence="2 3">
    <name type="scientific">Parapedobacter pyrenivorans</name>
    <dbReference type="NCBI Taxonomy" id="1305674"/>
    <lineage>
        <taxon>Bacteria</taxon>
        <taxon>Pseudomonadati</taxon>
        <taxon>Bacteroidota</taxon>
        <taxon>Sphingobacteriia</taxon>
        <taxon>Sphingobacteriales</taxon>
        <taxon>Sphingobacteriaceae</taxon>
        <taxon>Parapedobacter</taxon>
    </lineage>
</organism>
<dbReference type="InterPro" id="IPR013783">
    <property type="entry name" value="Ig-like_fold"/>
</dbReference>
<dbReference type="EMBL" id="BMER01000005">
    <property type="protein sequence ID" value="GGG99801.1"/>
    <property type="molecule type" value="Genomic_DNA"/>
</dbReference>
<dbReference type="PROSITE" id="PS51257">
    <property type="entry name" value="PROKAR_LIPOPROTEIN"/>
    <property type="match status" value="1"/>
</dbReference>
<gene>
    <name evidence="2" type="ORF">GCM10007415_39570</name>
</gene>
<feature type="domain" description="PKD" evidence="1">
    <location>
        <begin position="55"/>
        <end position="92"/>
    </location>
</feature>
<evidence type="ECO:0000313" key="2">
    <source>
        <dbReference type="EMBL" id="GGG99801.1"/>
    </source>
</evidence>
<dbReference type="InterPro" id="IPR000601">
    <property type="entry name" value="PKD_dom"/>
</dbReference>
<evidence type="ECO:0000313" key="3">
    <source>
        <dbReference type="Proteomes" id="UP000660862"/>
    </source>
</evidence>
<name>A0A917MEC3_9SPHI</name>
<comment type="caution">
    <text evidence="2">The sequence shown here is derived from an EMBL/GenBank/DDBJ whole genome shotgun (WGS) entry which is preliminary data.</text>
</comment>
<reference evidence="2" key="2">
    <citation type="submission" date="2020-09" db="EMBL/GenBank/DDBJ databases">
        <authorList>
            <person name="Sun Q."/>
            <person name="Zhou Y."/>
        </authorList>
    </citation>
    <scope>NUCLEOTIDE SEQUENCE</scope>
    <source>
        <strain evidence="2">CGMCC 1.12195</strain>
    </source>
</reference>
<accession>A0A917MEC3</accession>
<keyword evidence="3" id="KW-1185">Reference proteome</keyword>
<dbReference type="InterPro" id="IPR035986">
    <property type="entry name" value="PKD_dom_sf"/>
</dbReference>
<dbReference type="SMART" id="SM00089">
    <property type="entry name" value="PKD"/>
    <property type="match status" value="1"/>
</dbReference>
<dbReference type="AlphaFoldDB" id="A0A917MEC3"/>
<dbReference type="Proteomes" id="UP000660862">
    <property type="component" value="Unassembled WGS sequence"/>
</dbReference>
<dbReference type="CDD" id="cd00146">
    <property type="entry name" value="PKD"/>
    <property type="match status" value="1"/>
</dbReference>
<dbReference type="SUPFAM" id="SSF49299">
    <property type="entry name" value="PKD domain"/>
    <property type="match status" value="1"/>
</dbReference>
<reference evidence="2" key="1">
    <citation type="journal article" date="2014" name="Int. J. Syst. Evol. Microbiol.">
        <title>Complete genome sequence of Corynebacterium casei LMG S-19264T (=DSM 44701T), isolated from a smear-ripened cheese.</title>
        <authorList>
            <consortium name="US DOE Joint Genome Institute (JGI-PGF)"/>
            <person name="Walter F."/>
            <person name="Albersmeier A."/>
            <person name="Kalinowski J."/>
            <person name="Ruckert C."/>
        </authorList>
    </citation>
    <scope>NUCLEOTIDE SEQUENCE</scope>
    <source>
        <strain evidence="2">CGMCC 1.12195</strain>
    </source>
</reference>
<dbReference type="RefSeq" id="WP_188507830.1">
    <property type="nucleotide sequence ID" value="NZ_BMER01000005.1"/>
</dbReference>
<dbReference type="PROSITE" id="PS50093">
    <property type="entry name" value="PKD"/>
    <property type="match status" value="1"/>
</dbReference>